<dbReference type="Proteomes" id="UP000386847">
    <property type="component" value="Chromosome"/>
</dbReference>
<accession>A0A5Q2F841</accession>
<dbReference type="KEGG" id="rain:Rai3103_03135"/>
<dbReference type="InterPro" id="IPR021202">
    <property type="entry name" value="Rv3654c-like"/>
</dbReference>
<keyword evidence="2" id="KW-1185">Reference proteome</keyword>
<evidence type="ECO:0000313" key="1">
    <source>
        <dbReference type="EMBL" id="QGF22828.1"/>
    </source>
</evidence>
<dbReference type="NCBIfam" id="TIGR03816">
    <property type="entry name" value="tadE_like_DECH"/>
    <property type="match status" value="1"/>
</dbReference>
<name>A0A5Q2F841_9ACTN</name>
<dbReference type="EMBL" id="CP045725">
    <property type="protein sequence ID" value="QGF22828.1"/>
    <property type="molecule type" value="Genomic_DNA"/>
</dbReference>
<dbReference type="AlphaFoldDB" id="A0A5Q2F841"/>
<sequence>MKEQRGSGTLLLCGVGVILLVLTWVGAVGGAYAIALHRVRGAADRAALAGAVAYASGYPPCPAARRQVAAEAPAALTGCREVGDLHRYVISAEVQWPVATRVPGMPRSLSAVAHAGSGEASVARAARAAGAAAVPGADRAG</sequence>
<organism evidence="1 2">
    <name type="scientific">Raineyella fluvialis</name>
    <dbReference type="NCBI Taxonomy" id="2662261"/>
    <lineage>
        <taxon>Bacteria</taxon>
        <taxon>Bacillati</taxon>
        <taxon>Actinomycetota</taxon>
        <taxon>Actinomycetes</taxon>
        <taxon>Propionibacteriales</taxon>
        <taxon>Propionibacteriaceae</taxon>
        <taxon>Raineyella</taxon>
    </lineage>
</organism>
<proteinExistence type="predicted"/>
<evidence type="ECO:0008006" key="3">
    <source>
        <dbReference type="Google" id="ProtNLM"/>
    </source>
</evidence>
<protein>
    <recommendedName>
        <fullName evidence="3">Helicase/secretion neighborhood TadE-like protein</fullName>
    </recommendedName>
</protein>
<gene>
    <name evidence="1" type="ORF">Rai3103_03135</name>
</gene>
<reference evidence="1 2" key="1">
    <citation type="submission" date="2019-10" db="EMBL/GenBank/DDBJ databases">
        <title>Genomic analysis of Raineyella sp. CBA3103.</title>
        <authorList>
            <person name="Roh S.W."/>
        </authorList>
    </citation>
    <scope>NUCLEOTIDE SEQUENCE [LARGE SCALE GENOMIC DNA]</scope>
    <source>
        <strain evidence="1 2">CBA3103</strain>
    </source>
</reference>
<dbReference type="RefSeq" id="WP_153571355.1">
    <property type="nucleotide sequence ID" value="NZ_CP045725.1"/>
</dbReference>
<evidence type="ECO:0000313" key="2">
    <source>
        <dbReference type="Proteomes" id="UP000386847"/>
    </source>
</evidence>